<dbReference type="InterPro" id="IPR013525">
    <property type="entry name" value="ABC2_TM"/>
</dbReference>
<name>A0A0F9RE94_9ZZZZ</name>
<dbReference type="PROSITE" id="PS51012">
    <property type="entry name" value="ABC_TM2"/>
    <property type="match status" value="1"/>
</dbReference>
<evidence type="ECO:0000256" key="5">
    <source>
        <dbReference type="SAM" id="Phobius"/>
    </source>
</evidence>
<feature type="transmembrane region" description="Helical" evidence="5">
    <location>
        <begin position="105"/>
        <end position="130"/>
    </location>
</feature>
<dbReference type="EMBL" id="LAZR01000983">
    <property type="protein sequence ID" value="KKN53209.1"/>
    <property type="molecule type" value="Genomic_DNA"/>
</dbReference>
<dbReference type="PRINTS" id="PR00164">
    <property type="entry name" value="ABC2TRNSPORT"/>
</dbReference>
<comment type="subcellular location">
    <subcellularLocation>
        <location evidence="1">Membrane</location>
        <topology evidence="1">Multi-pass membrane protein</topology>
    </subcellularLocation>
</comment>
<keyword evidence="4 5" id="KW-0472">Membrane</keyword>
<dbReference type="AlphaFoldDB" id="A0A0F9RE94"/>
<dbReference type="InterPro" id="IPR047817">
    <property type="entry name" value="ABC2_TM_bact-type"/>
</dbReference>
<organism evidence="7">
    <name type="scientific">marine sediment metagenome</name>
    <dbReference type="NCBI Taxonomy" id="412755"/>
    <lineage>
        <taxon>unclassified sequences</taxon>
        <taxon>metagenomes</taxon>
        <taxon>ecological metagenomes</taxon>
    </lineage>
</organism>
<feature type="domain" description="ABC transmembrane type-2" evidence="6">
    <location>
        <begin position="23"/>
        <end position="252"/>
    </location>
</feature>
<protein>
    <recommendedName>
        <fullName evidence="6">ABC transmembrane type-2 domain-containing protein</fullName>
    </recommendedName>
</protein>
<sequence>MNAQALFTAYSTIVLREIRRFTRIWPQTLLPPAVTMTLYFIIFGNLIGSRIGDMGGFDYMSFIVPGLIMMAVITSSYANVVSSFFSMKFQRSVEELLVSPVPNWIILAGYVTGGMARGLGIGFIVTLLSLAFTRLEIHNLPMVVITVFLTSALFAVGGFINALLATKFDDVSIVPTFILTPLTYLGGVFYSIDMLPDFWQSVSMVNPILYMVNGFRFGILGVSDVNPFVSLGMIVIFITVLSFVALKLLERGKGIRH</sequence>
<feature type="transmembrane region" description="Helical" evidence="5">
    <location>
        <begin position="142"/>
        <end position="165"/>
    </location>
</feature>
<evidence type="ECO:0000256" key="3">
    <source>
        <dbReference type="ARBA" id="ARBA00022989"/>
    </source>
</evidence>
<reference evidence="7" key="1">
    <citation type="journal article" date="2015" name="Nature">
        <title>Complex archaea that bridge the gap between prokaryotes and eukaryotes.</title>
        <authorList>
            <person name="Spang A."/>
            <person name="Saw J.H."/>
            <person name="Jorgensen S.L."/>
            <person name="Zaremba-Niedzwiedzka K."/>
            <person name="Martijn J."/>
            <person name="Lind A.E."/>
            <person name="van Eijk R."/>
            <person name="Schleper C."/>
            <person name="Guy L."/>
            <person name="Ettema T.J."/>
        </authorList>
    </citation>
    <scope>NUCLEOTIDE SEQUENCE</scope>
</reference>
<keyword evidence="2 5" id="KW-0812">Transmembrane</keyword>
<feature type="transmembrane region" description="Helical" evidence="5">
    <location>
        <begin position="59"/>
        <end position="85"/>
    </location>
</feature>
<feature type="transmembrane region" description="Helical" evidence="5">
    <location>
        <begin position="228"/>
        <end position="249"/>
    </location>
</feature>
<gene>
    <name evidence="7" type="ORF">LCGC14_0604890</name>
</gene>
<evidence type="ECO:0000259" key="6">
    <source>
        <dbReference type="PROSITE" id="PS51012"/>
    </source>
</evidence>
<feature type="transmembrane region" description="Helical" evidence="5">
    <location>
        <begin position="171"/>
        <end position="192"/>
    </location>
</feature>
<dbReference type="NCBIfam" id="NF011648">
    <property type="entry name" value="PRK15066.1"/>
    <property type="match status" value="1"/>
</dbReference>
<proteinExistence type="predicted"/>
<evidence type="ECO:0000256" key="1">
    <source>
        <dbReference type="ARBA" id="ARBA00004141"/>
    </source>
</evidence>
<evidence type="ECO:0000256" key="2">
    <source>
        <dbReference type="ARBA" id="ARBA00022692"/>
    </source>
</evidence>
<dbReference type="GO" id="GO:0043190">
    <property type="term" value="C:ATP-binding cassette (ABC) transporter complex"/>
    <property type="evidence" value="ECO:0007669"/>
    <property type="project" value="InterPro"/>
</dbReference>
<dbReference type="PANTHER" id="PTHR43332">
    <property type="entry name" value="INNER MEMBRANE TRANSPORT PERMEASE YADH-RELATED"/>
    <property type="match status" value="1"/>
</dbReference>
<feature type="transmembrane region" description="Helical" evidence="5">
    <location>
        <begin position="29"/>
        <end position="47"/>
    </location>
</feature>
<comment type="caution">
    <text evidence="7">The sequence shown here is derived from an EMBL/GenBank/DDBJ whole genome shotgun (WGS) entry which is preliminary data.</text>
</comment>
<dbReference type="PIRSF" id="PIRSF006648">
    <property type="entry name" value="DrrB"/>
    <property type="match status" value="1"/>
</dbReference>
<evidence type="ECO:0000256" key="4">
    <source>
        <dbReference type="ARBA" id="ARBA00023136"/>
    </source>
</evidence>
<dbReference type="InterPro" id="IPR000412">
    <property type="entry name" value="ABC_2_transport"/>
</dbReference>
<accession>A0A0F9RE94</accession>
<dbReference type="PANTHER" id="PTHR43332:SF2">
    <property type="entry name" value="INNER MEMBRANE TRANSPORT PERMEASE YADH"/>
    <property type="match status" value="1"/>
</dbReference>
<dbReference type="InterPro" id="IPR052522">
    <property type="entry name" value="ABC-2_transport_permease"/>
</dbReference>
<evidence type="ECO:0000313" key="7">
    <source>
        <dbReference type="EMBL" id="KKN53209.1"/>
    </source>
</evidence>
<dbReference type="Pfam" id="PF01061">
    <property type="entry name" value="ABC2_membrane"/>
    <property type="match status" value="1"/>
</dbReference>
<keyword evidence="3 5" id="KW-1133">Transmembrane helix</keyword>
<dbReference type="GO" id="GO:0140359">
    <property type="term" value="F:ABC-type transporter activity"/>
    <property type="evidence" value="ECO:0007669"/>
    <property type="project" value="InterPro"/>
</dbReference>